<dbReference type="Pfam" id="PF13843">
    <property type="entry name" value="DDE_Tnp_1_7"/>
    <property type="match status" value="1"/>
</dbReference>
<gene>
    <name evidence="2" type="ORF">NQ314_010402</name>
</gene>
<accession>A0AAV8XRG6</accession>
<evidence type="ECO:0000259" key="1">
    <source>
        <dbReference type="Pfam" id="PF13843"/>
    </source>
</evidence>
<protein>
    <recommendedName>
        <fullName evidence="1">PiggyBac transposable element-derived protein domain-containing protein</fullName>
    </recommendedName>
</protein>
<sequence length="184" mass="21446">MILYKGIKARSLQQYMPKKPKKWSFKMFVRAMLSGIVYDFFLYTKSTIFNNMIFSEKEYDLGSGGKVVVHLCKTISHPRKSTVYFDNWFTSLELITLLKNEYEISSLRTSRNNRLRRCNLEQDRSLLKKSRVSFDYKVDNKVGIAVVKWADTKCVTLASSCVSHSPIVEVKRYSKEEKKKVGVD</sequence>
<dbReference type="PANTHER" id="PTHR47272:SF1">
    <property type="entry name" value="PIGGYBAC TRANSPOSABLE ELEMENT-DERIVED PROTEIN 3-LIKE"/>
    <property type="match status" value="1"/>
</dbReference>
<reference evidence="2" key="1">
    <citation type="journal article" date="2023" name="Insect Mol. Biol.">
        <title>Genome sequencing provides insights into the evolution of gene families encoding plant cell wall-degrading enzymes in longhorned beetles.</title>
        <authorList>
            <person name="Shin N.R."/>
            <person name="Okamura Y."/>
            <person name="Kirsch R."/>
            <person name="Pauchet Y."/>
        </authorList>
    </citation>
    <scope>NUCLEOTIDE SEQUENCE</scope>
    <source>
        <strain evidence="2">RBIC_L_NR</strain>
    </source>
</reference>
<comment type="caution">
    <text evidence="2">The sequence shown here is derived from an EMBL/GenBank/DDBJ whole genome shotgun (WGS) entry which is preliminary data.</text>
</comment>
<evidence type="ECO:0000313" key="3">
    <source>
        <dbReference type="Proteomes" id="UP001162156"/>
    </source>
</evidence>
<name>A0AAV8XRG6_9CUCU</name>
<keyword evidence="3" id="KW-1185">Reference proteome</keyword>
<dbReference type="Proteomes" id="UP001162156">
    <property type="component" value="Unassembled WGS sequence"/>
</dbReference>
<evidence type="ECO:0000313" key="2">
    <source>
        <dbReference type="EMBL" id="KAJ8941402.1"/>
    </source>
</evidence>
<dbReference type="InterPro" id="IPR029526">
    <property type="entry name" value="PGBD"/>
</dbReference>
<feature type="domain" description="PiggyBac transposable element-derived protein" evidence="1">
    <location>
        <begin position="8"/>
        <end position="176"/>
    </location>
</feature>
<dbReference type="PANTHER" id="PTHR47272">
    <property type="entry name" value="DDE_TNP_1_7 DOMAIN-CONTAINING PROTEIN"/>
    <property type="match status" value="1"/>
</dbReference>
<dbReference type="EMBL" id="JANEYF010002874">
    <property type="protein sequence ID" value="KAJ8941402.1"/>
    <property type="molecule type" value="Genomic_DNA"/>
</dbReference>
<organism evidence="2 3">
    <name type="scientific">Rhamnusium bicolor</name>
    <dbReference type="NCBI Taxonomy" id="1586634"/>
    <lineage>
        <taxon>Eukaryota</taxon>
        <taxon>Metazoa</taxon>
        <taxon>Ecdysozoa</taxon>
        <taxon>Arthropoda</taxon>
        <taxon>Hexapoda</taxon>
        <taxon>Insecta</taxon>
        <taxon>Pterygota</taxon>
        <taxon>Neoptera</taxon>
        <taxon>Endopterygota</taxon>
        <taxon>Coleoptera</taxon>
        <taxon>Polyphaga</taxon>
        <taxon>Cucujiformia</taxon>
        <taxon>Chrysomeloidea</taxon>
        <taxon>Cerambycidae</taxon>
        <taxon>Lepturinae</taxon>
        <taxon>Rhagiini</taxon>
        <taxon>Rhamnusium</taxon>
    </lineage>
</organism>
<dbReference type="AlphaFoldDB" id="A0AAV8XRG6"/>
<proteinExistence type="predicted"/>